<dbReference type="InterPro" id="IPR050121">
    <property type="entry name" value="Cytochrome_P450_monoxygenase"/>
</dbReference>
<evidence type="ECO:0000256" key="7">
    <source>
        <dbReference type="ARBA" id="ARBA00023033"/>
    </source>
</evidence>
<comment type="similarity">
    <text evidence="2">Belongs to the cytochrome P450 family.</text>
</comment>
<evidence type="ECO:0000256" key="2">
    <source>
        <dbReference type="ARBA" id="ARBA00010617"/>
    </source>
</evidence>
<organism evidence="8 9">
    <name type="scientific">Lithohypha guttulata</name>
    <dbReference type="NCBI Taxonomy" id="1690604"/>
    <lineage>
        <taxon>Eukaryota</taxon>
        <taxon>Fungi</taxon>
        <taxon>Dikarya</taxon>
        <taxon>Ascomycota</taxon>
        <taxon>Pezizomycotina</taxon>
        <taxon>Eurotiomycetes</taxon>
        <taxon>Chaetothyriomycetidae</taxon>
        <taxon>Chaetothyriales</taxon>
        <taxon>Trichomeriaceae</taxon>
        <taxon>Lithohypha</taxon>
    </lineage>
</organism>
<evidence type="ECO:0000256" key="4">
    <source>
        <dbReference type="ARBA" id="ARBA00022723"/>
    </source>
</evidence>
<reference evidence="8 9" key="1">
    <citation type="submission" date="2023-08" db="EMBL/GenBank/DDBJ databases">
        <title>Black Yeasts Isolated from many extreme environments.</title>
        <authorList>
            <person name="Coleine C."/>
            <person name="Stajich J.E."/>
            <person name="Selbmann L."/>
        </authorList>
    </citation>
    <scope>NUCLEOTIDE SEQUENCE [LARGE SCALE GENOMIC DNA]</scope>
    <source>
        <strain evidence="8 9">CCFEE 5910</strain>
    </source>
</reference>
<dbReference type="Pfam" id="PF00067">
    <property type="entry name" value="p450"/>
    <property type="match status" value="1"/>
</dbReference>
<proteinExistence type="inferred from homology"/>
<dbReference type="GO" id="GO:0016705">
    <property type="term" value="F:oxidoreductase activity, acting on paired donors, with incorporation or reduction of molecular oxygen"/>
    <property type="evidence" value="ECO:0007669"/>
    <property type="project" value="InterPro"/>
</dbReference>
<keyword evidence="6" id="KW-0408">Iron</keyword>
<comment type="cofactor">
    <cofactor evidence="1">
        <name>heme</name>
        <dbReference type="ChEBI" id="CHEBI:30413"/>
    </cofactor>
</comment>
<keyword evidence="3" id="KW-0349">Heme</keyword>
<dbReference type="Proteomes" id="UP001309876">
    <property type="component" value="Unassembled WGS sequence"/>
</dbReference>
<comment type="caution">
    <text evidence="8">The sequence shown here is derived from an EMBL/GenBank/DDBJ whole genome shotgun (WGS) entry which is preliminary data.</text>
</comment>
<evidence type="ECO:0000256" key="3">
    <source>
        <dbReference type="ARBA" id="ARBA00022617"/>
    </source>
</evidence>
<dbReference type="GO" id="GO:0004497">
    <property type="term" value="F:monooxygenase activity"/>
    <property type="evidence" value="ECO:0007669"/>
    <property type="project" value="UniProtKB-KW"/>
</dbReference>
<evidence type="ECO:0000313" key="8">
    <source>
        <dbReference type="EMBL" id="KAK5085292.1"/>
    </source>
</evidence>
<keyword evidence="7" id="KW-0503">Monooxygenase</keyword>
<keyword evidence="9" id="KW-1185">Reference proteome</keyword>
<dbReference type="InterPro" id="IPR036396">
    <property type="entry name" value="Cyt_P450_sf"/>
</dbReference>
<name>A0AAN7YG41_9EURO</name>
<dbReference type="PANTHER" id="PTHR24305:SF237">
    <property type="entry name" value="CYTOCHROME P450 MONOOXYGENASE ATNE-RELATED"/>
    <property type="match status" value="1"/>
</dbReference>
<protein>
    <recommendedName>
        <fullName evidence="10">Cytochrome P450</fullName>
    </recommendedName>
</protein>
<keyword evidence="5" id="KW-0560">Oxidoreductase</keyword>
<dbReference type="Gene3D" id="1.10.630.10">
    <property type="entry name" value="Cytochrome P450"/>
    <property type="match status" value="1"/>
</dbReference>
<evidence type="ECO:0000313" key="9">
    <source>
        <dbReference type="Proteomes" id="UP001309876"/>
    </source>
</evidence>
<evidence type="ECO:0000256" key="5">
    <source>
        <dbReference type="ARBA" id="ARBA00023002"/>
    </source>
</evidence>
<dbReference type="InterPro" id="IPR001128">
    <property type="entry name" value="Cyt_P450"/>
</dbReference>
<sequence>MNQKVVQIIYRLKFHPLARYPGPFLSRISSLSIPLQAASGDRHLHQLQEHQRYGPIVRIDPSSLSFASPAALRTIYQSSRAQNPLRKSDYHKTVDAPAGAYSTHTEISRRKHAFRRRVLDHAFSEASMRPAEEFVLENIRTFCKLLGPESDGEGLEWSRPRNMSECCTNFAYDVMGDLVFGKRFDWSSELLYWFIVRPILCSPTLMKWVGGQFAQDEHEFVAYASACVKDRISKEHESDKVVRKDMMYFILNAKDPVTGQFFTNQDLDAESSLLITAGGDTTSTVLAAAFFYLTLPTSESILNDAKNS</sequence>
<dbReference type="GO" id="GO:0005506">
    <property type="term" value="F:iron ion binding"/>
    <property type="evidence" value="ECO:0007669"/>
    <property type="project" value="InterPro"/>
</dbReference>
<dbReference type="GO" id="GO:0020037">
    <property type="term" value="F:heme binding"/>
    <property type="evidence" value="ECO:0007669"/>
    <property type="project" value="InterPro"/>
</dbReference>
<evidence type="ECO:0000256" key="6">
    <source>
        <dbReference type="ARBA" id="ARBA00023004"/>
    </source>
</evidence>
<dbReference type="EMBL" id="JAVRRJ010000004">
    <property type="protein sequence ID" value="KAK5085292.1"/>
    <property type="molecule type" value="Genomic_DNA"/>
</dbReference>
<dbReference type="PANTHER" id="PTHR24305">
    <property type="entry name" value="CYTOCHROME P450"/>
    <property type="match status" value="1"/>
</dbReference>
<accession>A0AAN7YG41</accession>
<dbReference type="SUPFAM" id="SSF48264">
    <property type="entry name" value="Cytochrome P450"/>
    <property type="match status" value="1"/>
</dbReference>
<evidence type="ECO:0008006" key="10">
    <source>
        <dbReference type="Google" id="ProtNLM"/>
    </source>
</evidence>
<keyword evidence="4" id="KW-0479">Metal-binding</keyword>
<dbReference type="AlphaFoldDB" id="A0AAN7YG41"/>
<evidence type="ECO:0000256" key="1">
    <source>
        <dbReference type="ARBA" id="ARBA00001971"/>
    </source>
</evidence>
<gene>
    <name evidence="8" type="ORF">LTR05_004573</name>
</gene>